<dbReference type="HOGENOM" id="CLU_2032934_0_0_2"/>
<name>K0IF59_NITGG</name>
<accession>K0IF59</accession>
<gene>
    <name evidence="2" type="ordered locus">Ngar_c30850</name>
</gene>
<dbReference type="STRING" id="1237085.Ngar_c30850"/>
<dbReference type="InParanoid" id="K0IF59"/>
<dbReference type="GeneID" id="13796895"/>
<dbReference type="RefSeq" id="WP_015020535.1">
    <property type="nucleotide sequence ID" value="NC_018719.1"/>
</dbReference>
<dbReference type="AlphaFoldDB" id="K0IF59"/>
<evidence type="ECO:0000313" key="2">
    <source>
        <dbReference type="EMBL" id="AFU60001.1"/>
    </source>
</evidence>
<evidence type="ECO:0000256" key="1">
    <source>
        <dbReference type="SAM" id="MobiDB-lite"/>
    </source>
</evidence>
<dbReference type="Proteomes" id="UP000008037">
    <property type="component" value="Chromosome"/>
</dbReference>
<protein>
    <submittedName>
        <fullName evidence="2">Uncharacterized protein</fullName>
    </submittedName>
</protein>
<evidence type="ECO:0000313" key="3">
    <source>
        <dbReference type="Proteomes" id="UP000008037"/>
    </source>
</evidence>
<organism evidence="2 3">
    <name type="scientific">Nitrososphaera gargensis (strain Ga9.2)</name>
    <dbReference type="NCBI Taxonomy" id="1237085"/>
    <lineage>
        <taxon>Archaea</taxon>
        <taxon>Nitrososphaerota</taxon>
        <taxon>Nitrososphaeria</taxon>
        <taxon>Nitrososphaerales</taxon>
        <taxon>Nitrososphaeraceae</taxon>
        <taxon>Nitrososphaera</taxon>
    </lineage>
</organism>
<keyword evidence="3" id="KW-1185">Reference proteome</keyword>
<dbReference type="KEGG" id="nga:Ngar_c30850"/>
<reference evidence="2 3" key="1">
    <citation type="journal article" date="2012" name="Environ. Microbiol.">
        <title>The genome of the ammonia-oxidizing Candidatus Nitrososphaera gargensis: insights into metabolic versatility and environmental adaptations.</title>
        <authorList>
            <person name="Spang A."/>
            <person name="Poehlein A."/>
            <person name="Offre P."/>
            <person name="Zumbragel S."/>
            <person name="Haider S."/>
            <person name="Rychlik N."/>
            <person name="Nowka B."/>
            <person name="Schmeisser C."/>
            <person name="Lebedeva E.V."/>
            <person name="Rattei T."/>
            <person name="Bohm C."/>
            <person name="Schmid M."/>
            <person name="Galushko A."/>
            <person name="Hatzenpichler R."/>
            <person name="Weinmaier T."/>
            <person name="Daniel R."/>
            <person name="Schleper C."/>
            <person name="Spieck E."/>
            <person name="Streit W."/>
            <person name="Wagner M."/>
        </authorList>
    </citation>
    <scope>NUCLEOTIDE SEQUENCE [LARGE SCALE GENOMIC DNA]</scope>
    <source>
        <strain evidence="3">Ga9.2</strain>
    </source>
</reference>
<feature type="region of interest" description="Disordered" evidence="1">
    <location>
        <begin position="71"/>
        <end position="121"/>
    </location>
</feature>
<dbReference type="EMBL" id="CP002408">
    <property type="protein sequence ID" value="AFU60001.1"/>
    <property type="molecule type" value="Genomic_DNA"/>
</dbReference>
<sequence length="121" mass="14159">MTKKMAKASRSAVKTLTLVKSRDIVVDKLLKPCEEGNHSKCTGWAVLRREVSPIDANYFLKCTCACHHQKKKERKKVVRKQQHQQIRKKLLKKKIKKKAKKKQQKAVVARKSKRSKKARRR</sequence>
<proteinExistence type="predicted"/>
<dbReference type="BioCyc" id="CNIT1237085:G1324-3085-MONOMER"/>